<organism evidence="3">
    <name type="scientific">Flavobacterium sp. WC2409</name>
    <dbReference type="NCBI Taxonomy" id="3234139"/>
    <lineage>
        <taxon>Bacteria</taxon>
        <taxon>Pseudomonadati</taxon>
        <taxon>Bacteroidota</taxon>
        <taxon>Flavobacteriia</taxon>
        <taxon>Flavobacteriales</taxon>
        <taxon>Flavobacteriaceae</taxon>
        <taxon>Flavobacterium</taxon>
    </lineage>
</organism>
<reference evidence="3" key="1">
    <citation type="submission" date="2024-07" db="EMBL/GenBank/DDBJ databases">
        <authorList>
            <person name="Biller S.J."/>
        </authorList>
    </citation>
    <scope>NUCLEOTIDE SEQUENCE</scope>
    <source>
        <strain evidence="3">WC2409</strain>
    </source>
</reference>
<dbReference type="GO" id="GO:0102208">
    <property type="term" value="F:2-polyprenyl-6-hydroxyphenol methylase activity"/>
    <property type="evidence" value="ECO:0007669"/>
    <property type="project" value="UniProtKB-EC"/>
</dbReference>
<evidence type="ECO:0000256" key="1">
    <source>
        <dbReference type="ARBA" id="ARBA00022679"/>
    </source>
</evidence>
<evidence type="ECO:0000313" key="3">
    <source>
        <dbReference type="EMBL" id="XDU95721.1"/>
    </source>
</evidence>
<dbReference type="EMBL" id="CP165625">
    <property type="protein sequence ID" value="XDU95721.1"/>
    <property type="molecule type" value="Genomic_DNA"/>
</dbReference>
<dbReference type="GO" id="GO:0061542">
    <property type="term" value="F:3-demethylubiquinol 3-O-methyltransferase activity"/>
    <property type="evidence" value="ECO:0007669"/>
    <property type="project" value="UniProtKB-EC"/>
</dbReference>
<dbReference type="EC" id="2.1.1.64" evidence="3"/>
<dbReference type="AlphaFoldDB" id="A0AB39W339"/>
<evidence type="ECO:0000259" key="2">
    <source>
        <dbReference type="Pfam" id="PF13649"/>
    </source>
</evidence>
<dbReference type="RefSeq" id="WP_369753175.1">
    <property type="nucleotide sequence ID" value="NZ_CP165625.1"/>
</dbReference>
<keyword evidence="1 3" id="KW-0808">Transferase</keyword>
<dbReference type="PANTHER" id="PTHR43861">
    <property type="entry name" value="TRANS-ACONITATE 2-METHYLTRANSFERASE-RELATED"/>
    <property type="match status" value="1"/>
</dbReference>
<keyword evidence="3" id="KW-0489">Methyltransferase</keyword>
<proteinExistence type="predicted"/>
<accession>A0AB39W339</accession>
<sequence length="243" mass="28387">MKRITKGVLRRIKSIFRKKKEVYDFNKSNPLGGNGERVDIQLQKIFEFQKLDMYQKSHFKRYEFAKKIITEDSICGDFACGTGYGSVLISDKASKVIGADIDEEVITAIKERYKEKTNITFLNENLLNLKFDELLDTIISFETIEHFTEEDIKLLLKIFAKFLKENGQLIFSTPYKQERSEGAIKLGFHLTFYIDENKINEWLNEAGFKTESIKYQNYDTHNIQNDLEKKDFIICVARKITDG</sequence>
<dbReference type="Gene3D" id="3.40.50.150">
    <property type="entry name" value="Vaccinia Virus protein VP39"/>
    <property type="match status" value="1"/>
</dbReference>
<feature type="domain" description="Methyltransferase" evidence="2">
    <location>
        <begin position="77"/>
        <end position="167"/>
    </location>
</feature>
<dbReference type="CDD" id="cd02440">
    <property type="entry name" value="AdoMet_MTases"/>
    <property type="match status" value="1"/>
</dbReference>
<dbReference type="Pfam" id="PF13649">
    <property type="entry name" value="Methyltransf_25"/>
    <property type="match status" value="1"/>
</dbReference>
<gene>
    <name evidence="3" type="ORF">AB3G34_01040</name>
</gene>
<dbReference type="InterPro" id="IPR029063">
    <property type="entry name" value="SAM-dependent_MTases_sf"/>
</dbReference>
<protein>
    <submittedName>
        <fullName evidence="3">Class I SAM-dependent methyltransferase</fullName>
        <ecNumber evidence="3">2.1.1.222</ecNumber>
        <ecNumber evidence="3">2.1.1.64</ecNumber>
    </submittedName>
</protein>
<dbReference type="SUPFAM" id="SSF53335">
    <property type="entry name" value="S-adenosyl-L-methionine-dependent methyltransferases"/>
    <property type="match status" value="1"/>
</dbReference>
<name>A0AB39W339_9FLAO</name>
<dbReference type="GO" id="GO:0032259">
    <property type="term" value="P:methylation"/>
    <property type="evidence" value="ECO:0007669"/>
    <property type="project" value="UniProtKB-KW"/>
</dbReference>
<dbReference type="EC" id="2.1.1.222" evidence="3"/>
<dbReference type="InterPro" id="IPR041698">
    <property type="entry name" value="Methyltransf_25"/>
</dbReference>